<evidence type="ECO:0000256" key="7">
    <source>
        <dbReference type="ARBA" id="ARBA00023077"/>
    </source>
</evidence>
<keyword evidence="10 11" id="KW-0998">Cell outer membrane</keyword>
<protein>
    <submittedName>
        <fullName evidence="16">TonB-dependent receptor</fullName>
    </submittedName>
</protein>
<accession>A0A6M0JXJ0</accession>
<dbReference type="Pfam" id="PF07715">
    <property type="entry name" value="Plug"/>
    <property type="match status" value="1"/>
</dbReference>
<feature type="chain" id="PRO_5027054933" evidence="13">
    <location>
        <begin position="23"/>
        <end position="699"/>
    </location>
</feature>
<dbReference type="GO" id="GO:0009279">
    <property type="term" value="C:cell outer membrane"/>
    <property type="evidence" value="ECO:0007669"/>
    <property type="project" value="UniProtKB-SubCell"/>
</dbReference>
<keyword evidence="7 12" id="KW-0798">TonB box</keyword>
<dbReference type="EMBL" id="JAAIJQ010000018">
    <property type="protein sequence ID" value="NEV61879.1"/>
    <property type="molecule type" value="Genomic_DNA"/>
</dbReference>
<evidence type="ECO:0000256" key="3">
    <source>
        <dbReference type="ARBA" id="ARBA00022448"/>
    </source>
</evidence>
<evidence type="ECO:0000256" key="6">
    <source>
        <dbReference type="ARBA" id="ARBA00022729"/>
    </source>
</evidence>
<evidence type="ECO:0000256" key="12">
    <source>
        <dbReference type="RuleBase" id="RU003357"/>
    </source>
</evidence>
<sequence>MPPLFRPSALVLFAAISLQGLAGEPQRTAIRTQPEDVGDDQSAKADLLSVIDDVSTLATKTRMNADFVPGILSVLDGDELAALGAHTVWEALALVPGVQIDRNNNGGLLVSIRGFQHANGNVKLLLNSVAMNNAFGGYSNILYTPVEQVERIEVIRGPGSAVHGEFAFAGVINIITRKNENRVSLYAGSGATYGAGLVFSTQDPSQDWHLSLNAAGWDTQGTDVMAGADRLYLIGLGQQSLAPRKLNNAENDRLAVLSLDYKKTSLLAQYSRDQRGTFFGALNVLPAWNESADAAFSEQTLVQLRQVFDPTETLGAELKLTWSQYVGNWAEEVLPAGLPYPLDSQNVYPDGVFLENDIRLNREEVELTLDWGGWSGHRWQLDATAARVQVKDAWWAFNGDLDTQEPLSAPRRYSGDQNFIDEGAERTIRSLAVQDQFRPLAPLEVTVGLRYDSYSDVGDNLSPRLAAVWTLSEEHLIKAQYAEAFFPPTLFQVYGNAGTSALGEIAVEPETVSTSELSYIFRRGTGVVRATLYHSQVDNLIVIESNSYRNRGRARLQGIETEWEQRLGPAWKLVANLSYSDTLDNDIGGALAGAADWLGNLSLLYRPRSDVLLTGRWRYVSDRHRSADDPRSDQLPGYNDLALTLNWLNVGASGLTLRAGVNNLLAQTIKSPAATYTYTDDYSLLEERTWWFQLSYQWQ</sequence>
<comment type="subcellular location">
    <subcellularLocation>
        <location evidence="1 11">Cell outer membrane</location>
        <topology evidence="1 11">Multi-pass membrane protein</topology>
    </subcellularLocation>
</comment>
<dbReference type="InterPro" id="IPR036942">
    <property type="entry name" value="Beta-barrel_TonB_sf"/>
</dbReference>
<keyword evidence="9 16" id="KW-0675">Receptor</keyword>
<keyword evidence="8 11" id="KW-0472">Membrane</keyword>
<evidence type="ECO:0000256" key="8">
    <source>
        <dbReference type="ARBA" id="ARBA00023136"/>
    </source>
</evidence>
<feature type="signal peptide" evidence="13">
    <location>
        <begin position="1"/>
        <end position="22"/>
    </location>
</feature>
<keyword evidence="6 13" id="KW-0732">Signal</keyword>
<gene>
    <name evidence="16" type="ORF">G3446_08240</name>
</gene>
<evidence type="ECO:0000256" key="1">
    <source>
        <dbReference type="ARBA" id="ARBA00004571"/>
    </source>
</evidence>
<keyword evidence="3 11" id="KW-0813">Transport</keyword>
<dbReference type="Gene3D" id="2.40.170.20">
    <property type="entry name" value="TonB-dependent receptor, beta-barrel domain"/>
    <property type="match status" value="1"/>
</dbReference>
<dbReference type="AlphaFoldDB" id="A0A6M0JXJ0"/>
<comment type="similarity">
    <text evidence="2">Belongs to the TonB-dependent receptor family. Hemoglobin/haptoglobin binding protein subfamily.</text>
</comment>
<keyword evidence="5 11" id="KW-0812">Transmembrane</keyword>
<reference evidence="16 17" key="1">
    <citation type="submission" date="2020-02" db="EMBL/GenBank/DDBJ databases">
        <title>Genome sequences of Thiorhodococcus mannitoliphagus and Thiorhodococcus minor, purple sulfur photosynthetic bacteria in the gammaproteobacterial family, Chromatiaceae.</title>
        <authorList>
            <person name="Aviles F.A."/>
            <person name="Meyer T.E."/>
            <person name="Kyndt J.A."/>
        </authorList>
    </citation>
    <scope>NUCLEOTIDE SEQUENCE [LARGE SCALE GENOMIC DNA]</scope>
    <source>
        <strain evidence="16 17">DSM 11518</strain>
    </source>
</reference>
<keyword evidence="17" id="KW-1185">Reference proteome</keyword>
<evidence type="ECO:0000313" key="17">
    <source>
        <dbReference type="Proteomes" id="UP000483379"/>
    </source>
</evidence>
<dbReference type="Proteomes" id="UP000483379">
    <property type="component" value="Unassembled WGS sequence"/>
</dbReference>
<dbReference type="InterPro" id="IPR000531">
    <property type="entry name" value="Beta-barrel_TonB"/>
</dbReference>
<evidence type="ECO:0000256" key="10">
    <source>
        <dbReference type="ARBA" id="ARBA00023237"/>
    </source>
</evidence>
<dbReference type="PANTHER" id="PTHR30069">
    <property type="entry name" value="TONB-DEPENDENT OUTER MEMBRANE RECEPTOR"/>
    <property type="match status" value="1"/>
</dbReference>
<evidence type="ECO:0000259" key="15">
    <source>
        <dbReference type="Pfam" id="PF07715"/>
    </source>
</evidence>
<dbReference type="GO" id="GO:0015344">
    <property type="term" value="F:siderophore uptake transmembrane transporter activity"/>
    <property type="evidence" value="ECO:0007669"/>
    <property type="project" value="TreeGrafter"/>
</dbReference>
<dbReference type="PROSITE" id="PS52016">
    <property type="entry name" value="TONB_DEPENDENT_REC_3"/>
    <property type="match status" value="1"/>
</dbReference>
<dbReference type="GO" id="GO:0044718">
    <property type="term" value="P:siderophore transmembrane transport"/>
    <property type="evidence" value="ECO:0007669"/>
    <property type="project" value="TreeGrafter"/>
</dbReference>
<dbReference type="RefSeq" id="WP_164452352.1">
    <property type="nucleotide sequence ID" value="NZ_JAAIJQ010000018.1"/>
</dbReference>
<evidence type="ECO:0000256" key="9">
    <source>
        <dbReference type="ARBA" id="ARBA00023170"/>
    </source>
</evidence>
<evidence type="ECO:0000256" key="13">
    <source>
        <dbReference type="SAM" id="SignalP"/>
    </source>
</evidence>
<dbReference type="InterPro" id="IPR039426">
    <property type="entry name" value="TonB-dep_rcpt-like"/>
</dbReference>
<feature type="domain" description="TonB-dependent receptor plug" evidence="15">
    <location>
        <begin position="68"/>
        <end position="171"/>
    </location>
</feature>
<dbReference type="SUPFAM" id="SSF56935">
    <property type="entry name" value="Porins"/>
    <property type="match status" value="1"/>
</dbReference>
<dbReference type="CDD" id="cd01347">
    <property type="entry name" value="ligand_gated_channel"/>
    <property type="match status" value="1"/>
</dbReference>
<dbReference type="PANTHER" id="PTHR30069:SF29">
    <property type="entry name" value="HEMOGLOBIN AND HEMOGLOBIN-HAPTOGLOBIN-BINDING PROTEIN 1-RELATED"/>
    <property type="match status" value="1"/>
</dbReference>
<evidence type="ECO:0000256" key="11">
    <source>
        <dbReference type="PROSITE-ProRule" id="PRU01360"/>
    </source>
</evidence>
<keyword evidence="4 11" id="KW-1134">Transmembrane beta strand</keyword>
<proteinExistence type="inferred from homology"/>
<comment type="caution">
    <text evidence="16">The sequence shown here is derived from an EMBL/GenBank/DDBJ whole genome shotgun (WGS) entry which is preliminary data.</text>
</comment>
<evidence type="ECO:0000259" key="14">
    <source>
        <dbReference type="Pfam" id="PF00593"/>
    </source>
</evidence>
<feature type="domain" description="TonB-dependent receptor-like beta-barrel" evidence="14">
    <location>
        <begin position="260"/>
        <end position="664"/>
    </location>
</feature>
<evidence type="ECO:0000256" key="2">
    <source>
        <dbReference type="ARBA" id="ARBA00008143"/>
    </source>
</evidence>
<name>A0A6M0JXJ0_9GAMM</name>
<evidence type="ECO:0000256" key="5">
    <source>
        <dbReference type="ARBA" id="ARBA00022692"/>
    </source>
</evidence>
<dbReference type="Gene3D" id="2.170.130.10">
    <property type="entry name" value="TonB-dependent receptor, plug domain"/>
    <property type="match status" value="1"/>
</dbReference>
<dbReference type="InterPro" id="IPR037066">
    <property type="entry name" value="Plug_dom_sf"/>
</dbReference>
<organism evidence="16 17">
    <name type="scientific">Thiorhodococcus minor</name>
    <dbReference type="NCBI Taxonomy" id="57489"/>
    <lineage>
        <taxon>Bacteria</taxon>
        <taxon>Pseudomonadati</taxon>
        <taxon>Pseudomonadota</taxon>
        <taxon>Gammaproteobacteria</taxon>
        <taxon>Chromatiales</taxon>
        <taxon>Chromatiaceae</taxon>
        <taxon>Thiorhodococcus</taxon>
    </lineage>
</organism>
<evidence type="ECO:0000313" key="16">
    <source>
        <dbReference type="EMBL" id="NEV61879.1"/>
    </source>
</evidence>
<dbReference type="InterPro" id="IPR012910">
    <property type="entry name" value="Plug_dom"/>
</dbReference>
<dbReference type="Pfam" id="PF00593">
    <property type="entry name" value="TonB_dep_Rec_b-barrel"/>
    <property type="match status" value="1"/>
</dbReference>
<evidence type="ECO:0000256" key="4">
    <source>
        <dbReference type="ARBA" id="ARBA00022452"/>
    </source>
</evidence>